<reference evidence="4 5" key="1">
    <citation type="submission" date="2009-07" db="EMBL/GenBank/DDBJ databases">
        <authorList>
            <person name="Madupu R."/>
            <person name="Sebastian Y."/>
            <person name="Durkin A.S."/>
            <person name="Torralba M."/>
            <person name="Methe B."/>
            <person name="Sutton G.G."/>
            <person name="Strausberg R.L."/>
            <person name="Nelson K.E."/>
        </authorList>
    </citation>
    <scope>NUCLEOTIDE SEQUENCE [LARGE SCALE GENOMIC DNA]</scope>
    <source>
        <strain evidence="4 5">RM3268</strain>
    </source>
</reference>
<dbReference type="PANTHER" id="PTHR21666:SF289">
    <property type="entry name" value="L-ALA--D-GLU ENDOPEPTIDASE"/>
    <property type="match status" value="1"/>
</dbReference>
<dbReference type="eggNOG" id="COG0739">
    <property type="taxonomic scope" value="Bacteria"/>
</dbReference>
<dbReference type="Pfam" id="PF01551">
    <property type="entry name" value="Peptidase_M23"/>
    <property type="match status" value="1"/>
</dbReference>
<comment type="caution">
    <text evidence="4">The sequence shown here is derived from an EMBL/GenBank/DDBJ whole genome shotgun (WGS) entry which is preliminary data.</text>
</comment>
<dbReference type="RefSeq" id="WP_005873146.1">
    <property type="nucleotide sequence ID" value="NZ_ACYG01000031.1"/>
</dbReference>
<dbReference type="STRING" id="824.CGRAC_1705"/>
<dbReference type="Gene3D" id="2.70.70.10">
    <property type="entry name" value="Glucose Permease (Domain IIA)"/>
    <property type="match status" value="1"/>
</dbReference>
<evidence type="ECO:0000256" key="1">
    <source>
        <dbReference type="ARBA" id="ARBA00022729"/>
    </source>
</evidence>
<dbReference type="FunFam" id="2.70.70.10:FF:000006">
    <property type="entry name" value="M23 family peptidase"/>
    <property type="match status" value="1"/>
</dbReference>
<dbReference type="EMBL" id="ACYG01000031">
    <property type="protein sequence ID" value="EEV16474.1"/>
    <property type="molecule type" value="Genomic_DNA"/>
</dbReference>
<protein>
    <submittedName>
        <fullName evidence="4">Peptidase, M23 family</fullName>
    </submittedName>
</protein>
<feature type="transmembrane region" description="Helical" evidence="2">
    <location>
        <begin position="27"/>
        <end position="48"/>
    </location>
</feature>
<evidence type="ECO:0000313" key="5">
    <source>
        <dbReference type="Proteomes" id="UP000005709"/>
    </source>
</evidence>
<dbReference type="InterPro" id="IPR016047">
    <property type="entry name" value="M23ase_b-sheet_dom"/>
</dbReference>
<keyword evidence="2" id="KW-1133">Transmembrane helix</keyword>
<dbReference type="InterPro" id="IPR011055">
    <property type="entry name" value="Dup_hybrid_motif"/>
</dbReference>
<feature type="domain" description="M23ase beta-sheet core" evidence="3">
    <location>
        <begin position="172"/>
        <end position="268"/>
    </location>
</feature>
<keyword evidence="2" id="KW-0812">Transmembrane</keyword>
<dbReference type="CDD" id="cd12797">
    <property type="entry name" value="M23_peptidase"/>
    <property type="match status" value="1"/>
</dbReference>
<evidence type="ECO:0000256" key="2">
    <source>
        <dbReference type="SAM" id="Phobius"/>
    </source>
</evidence>
<dbReference type="Proteomes" id="UP000005709">
    <property type="component" value="Unassembled WGS sequence"/>
</dbReference>
<keyword evidence="5" id="KW-1185">Reference proteome</keyword>
<dbReference type="GO" id="GO:0004222">
    <property type="term" value="F:metalloendopeptidase activity"/>
    <property type="evidence" value="ECO:0007669"/>
    <property type="project" value="TreeGrafter"/>
</dbReference>
<dbReference type="OrthoDB" id="9815245at2"/>
<gene>
    <name evidence="4" type="ORF">CAMGR0001_2849</name>
</gene>
<organism evidence="4 5">
    <name type="scientific">Campylobacter gracilis RM3268</name>
    <dbReference type="NCBI Taxonomy" id="553220"/>
    <lineage>
        <taxon>Bacteria</taxon>
        <taxon>Pseudomonadati</taxon>
        <taxon>Campylobacterota</taxon>
        <taxon>Epsilonproteobacteria</taxon>
        <taxon>Campylobacterales</taxon>
        <taxon>Campylobacteraceae</taxon>
        <taxon>Campylobacter</taxon>
    </lineage>
</organism>
<evidence type="ECO:0000313" key="4">
    <source>
        <dbReference type="EMBL" id="EEV16474.1"/>
    </source>
</evidence>
<dbReference type="MEROPS" id="M23.009"/>
<dbReference type="SUPFAM" id="SSF51261">
    <property type="entry name" value="Duplicated hybrid motif"/>
    <property type="match status" value="1"/>
</dbReference>
<sequence length="305" mass="35072">MKNKFMITITDLNGSRNFLLSQIIKKIALYLVLFVFTVFVTGALYIRYLGSKIDSLSRTKTELNELNQKLRDGIAASQMEFEAIEGKISDLEHQFGLDPEEDERAIDRLSHIKTTSEQEIKERAQKIINEKFSDALIKEIFMQIPNGRVMRTHQLSEKFGWRNHPILKRKQFHPGVDLRTPPKTPIYAPADGIIQYSGAGATGYGNLVEIRHNYGFTTRYAHLDSNLTRKVGEFVNKGDLIAFSGNTGLSTGPHLHYEIRFLQLPLDPLNFINWNEKNYKEIFTKEEDVPWQSLIKAMQTPLKQQ</sequence>
<proteinExistence type="predicted"/>
<dbReference type="AlphaFoldDB" id="C8PL59"/>
<accession>C8PL59</accession>
<evidence type="ECO:0000259" key="3">
    <source>
        <dbReference type="Pfam" id="PF01551"/>
    </source>
</evidence>
<dbReference type="InterPro" id="IPR050570">
    <property type="entry name" value="Cell_wall_metabolism_enzyme"/>
</dbReference>
<dbReference type="PANTHER" id="PTHR21666">
    <property type="entry name" value="PEPTIDASE-RELATED"/>
    <property type="match status" value="1"/>
</dbReference>
<keyword evidence="1" id="KW-0732">Signal</keyword>
<keyword evidence="2" id="KW-0472">Membrane</keyword>
<name>C8PL59_9BACT</name>